<reference evidence="2 3" key="1">
    <citation type="journal article" date="2019" name="Int. J. Syst. Evol. Microbiol.">
        <title>The Global Catalogue of Microorganisms (GCM) 10K type strain sequencing project: providing services to taxonomists for standard genome sequencing and annotation.</title>
        <authorList>
            <consortium name="The Broad Institute Genomics Platform"/>
            <consortium name="The Broad Institute Genome Sequencing Center for Infectious Disease"/>
            <person name="Wu L."/>
            <person name="Ma J."/>
        </authorList>
    </citation>
    <scope>NUCLEOTIDE SEQUENCE [LARGE SCALE GENOMIC DNA]</scope>
    <source>
        <strain evidence="2 3">JCM 15115</strain>
    </source>
</reference>
<feature type="domain" description="Restriction endonuclease type II-like" evidence="1">
    <location>
        <begin position="69"/>
        <end position="153"/>
    </location>
</feature>
<evidence type="ECO:0000313" key="3">
    <source>
        <dbReference type="Proteomes" id="UP001424441"/>
    </source>
</evidence>
<accession>A0ABN1GQX4</accession>
<comment type="caution">
    <text evidence="2">The sequence shown here is derived from an EMBL/GenBank/DDBJ whole genome shotgun (WGS) entry which is preliminary data.</text>
</comment>
<protein>
    <recommendedName>
        <fullName evidence="1">Restriction endonuclease type II-like domain-containing protein</fullName>
    </recommendedName>
</protein>
<proteinExistence type="predicted"/>
<dbReference type="Proteomes" id="UP001424441">
    <property type="component" value="Unassembled WGS sequence"/>
</dbReference>
<gene>
    <name evidence="2" type="ORF">GCM10008943_34090</name>
</gene>
<evidence type="ECO:0000259" key="1">
    <source>
        <dbReference type="Pfam" id="PF18741"/>
    </source>
</evidence>
<dbReference type="RefSeq" id="WP_343808586.1">
    <property type="nucleotide sequence ID" value="NZ_BAAADE010000029.1"/>
</dbReference>
<sequence>MNGLTDYQLEEATKGYSKVAGERFNACKLATNSHIEAWMLWAIWCACDREGESFGLSLEREMPADLGGTSVLVIPQLDIGNYKADFAIAYNQGSRIIVECDGHDFHEKTKQQAQHDKQRDRFVQDKGWKIYRFTGSEIYKSPLTCANGVIESLRRASYE</sequence>
<dbReference type="SUPFAM" id="SSF52980">
    <property type="entry name" value="Restriction endonuclease-like"/>
    <property type="match status" value="1"/>
</dbReference>
<organism evidence="2 3">
    <name type="scientific">Paenochrobactrum glaciei</name>
    <dbReference type="NCBI Taxonomy" id="486407"/>
    <lineage>
        <taxon>Bacteria</taxon>
        <taxon>Pseudomonadati</taxon>
        <taxon>Pseudomonadota</taxon>
        <taxon>Alphaproteobacteria</taxon>
        <taxon>Hyphomicrobiales</taxon>
        <taxon>Brucellaceae</taxon>
        <taxon>Paenochrobactrum</taxon>
    </lineage>
</organism>
<dbReference type="Gene3D" id="3.40.960.10">
    <property type="entry name" value="VSR Endonuclease"/>
    <property type="match status" value="1"/>
</dbReference>
<dbReference type="InterPro" id="IPR011335">
    <property type="entry name" value="Restrct_endonuc-II-like"/>
</dbReference>
<name>A0ABN1GQX4_9HYPH</name>
<dbReference type="Pfam" id="PF18741">
    <property type="entry name" value="MTES_1575"/>
    <property type="match status" value="1"/>
</dbReference>
<keyword evidence="3" id="KW-1185">Reference proteome</keyword>
<dbReference type="EMBL" id="BAAADE010000029">
    <property type="protein sequence ID" value="GAA0616647.1"/>
    <property type="molecule type" value="Genomic_DNA"/>
</dbReference>
<dbReference type="InterPro" id="IPR049468">
    <property type="entry name" value="Restrct_endonuc-II-like_dom"/>
</dbReference>
<evidence type="ECO:0000313" key="2">
    <source>
        <dbReference type="EMBL" id="GAA0616647.1"/>
    </source>
</evidence>